<evidence type="ECO:0000256" key="1">
    <source>
        <dbReference type="SAM" id="Coils"/>
    </source>
</evidence>
<feature type="coiled-coil region" evidence="1">
    <location>
        <begin position="1239"/>
        <end position="1294"/>
    </location>
</feature>
<feature type="coiled-coil region" evidence="1">
    <location>
        <begin position="594"/>
        <end position="733"/>
    </location>
</feature>
<evidence type="ECO:0000256" key="2">
    <source>
        <dbReference type="SAM" id="MobiDB-lite"/>
    </source>
</evidence>
<feature type="coiled-coil region" evidence="1">
    <location>
        <begin position="1337"/>
        <end position="1371"/>
    </location>
</feature>
<feature type="coiled-coil region" evidence="1">
    <location>
        <begin position="1741"/>
        <end position="1852"/>
    </location>
</feature>
<reference evidence="3 4" key="1">
    <citation type="journal article" date="2021" name="BMC Genomics">
        <title>Datura genome reveals duplications of psychoactive alkaloid biosynthetic genes and high mutation rate following tissue culture.</title>
        <authorList>
            <person name="Rajewski A."/>
            <person name="Carter-House D."/>
            <person name="Stajich J."/>
            <person name="Litt A."/>
        </authorList>
    </citation>
    <scope>NUCLEOTIDE SEQUENCE [LARGE SCALE GENOMIC DNA]</scope>
    <source>
        <strain evidence="3">AR-01</strain>
    </source>
</reference>
<feature type="region of interest" description="Disordered" evidence="2">
    <location>
        <begin position="1"/>
        <end position="99"/>
    </location>
</feature>
<sequence length="2666" mass="300480">MDKNKSRTDLLAAGRKKLQQFRQKKDGKGGKSSKASRSAGDATPDLVDVTEKSDQVPDGEKPLYRGDGTRTSSELLTKKDLPTKDAEAPPFDESNNVDTVEITPASGKLVKEDAGELEAALNSYSGDRCVVDSSSISEHANAKMVNEDVKDDHLEPSGIIASDVIAKSSATDVPVEFSSYSSADEEVAHQVEVEKLHVQEQVTDESHNSGSKKGDSSSEVEIEGDKKLPLIEPSETSISQTATPVGDEGKEETKAEYIQLNEPNNVPSTVLATQNAEIAENRGHQMEDAVCGSHKEEKLDMPSGSGEYENYRDEVQISDSRDIVPENSVENKKVNISSRSDASYISLGQLAEVVRDLDEDDFNFLLMCRDSAPNAPSLKLLDAFEKLKEQLYLASLVKDVSCLQLAEESELQMELNNQHHKLTDQMSAAKASSTELGEKNDILADQLAQSRSEFQLIVSERDDLQKQLHISKDEVGEFSGRINELQTKLEMSLGENASLSSEMVDCRNLVATLQVRNESLIGSLNLLSEENKKLLEEKENLVLENKKLGTDLAQSKAVFRSLQLDHEELSQNFTSLSEEKMQLHGEKKHLISENEKLFAQLSDYKNVVEALQVENKNINESLISVTEAKKQLQEENKSLLSETEKLELEFKESKSLIEALQTEVAEARGHLSSVMEERNELEEQKKYLSSETEKQSFQLAEYKHSCNKVKDELKGATLRIEHLTEENMHLKRSLELSETMKTETPKQSSFAYQSKEEVGHQLEGSCRSSFAPEDLIDDDGSNWFGVMKIRVEEAEKLLEKLENTIEDMHSQSVSMSRSSGKAVSPGVSKLIQAFESKDHDDEHQPEELPSSESQTDADPYVLIQGLTKTLRTLLKDLVLAAGNGYQFLEGEKSSKTATEVAAEELRAKCESLNEHIDLLGRANIELMVFNESLGGCFSYAKEREGELIVLNEALHKQEVATKAENSQLRENVSSFQEKLSILQNQLSEMRKSCKEMGSCISNQVEALYKEVADRGSMLQEEWNSTTDQVFQTLRRLDLSVEAVGSSSPSRVDHDLGCINLSSRTTASIDSAINVIEALQGQVEAACHESMLRTSHEVNEKLYFLQVENEKSVSLLHKIYGNLKKFVNEMPGNLQETEVDDPEKSVDLSHPGAFDSLLEQLQRFLDEKTQVESVNEKLKSELMARTKDFEELSKRSVGSDSILRAVQVVEGVISLDSFEININDPVSFLESLTSLLVQKYKEATEDVRLSREECASKEAQVIDLQGQMDHLSLLLVQFENEVVVLRESLKRAEEDVVSIGSQYHEKVAEFEQSEQRVSSLREKLGIAVTKGKGLIVQRDSLKQSLAETSSELQKCSEEVQLKDARLQEVEMKLKTYSEAGERMEALESELSYIRNSATALRESFLLKDSVLQKIEEILEDLELPDHFHSKDIIDKVDWLAKSVAGNSLPLTDWDHKSSIGGSYSDAGYALGDGWKEAPQPNLGSSEDLRRRFEELQGKFYGLAEQNEMLEQSLMERNNLVQKWEEILDRIDMPSHLRSLEPEDRIGWLVLAVSEAENQYNSLQQKYDNSESLFASTSAELEESNRKISELENAYQLVVSEKELLLKSLDSLNFDFEEMSRKAARSEISNDDLQSRVGDLQKKLNEMLGAEERIHHLEGEIRRLENMVKDFLWTSETDGVLFSSGSTESLEQLIRKLIDRYTTLSLGKPSESDTTLEHVDKGADLSHEEKRESNVSCDEDADKGALSRKLEDALSDLLALKEEKESIALTNQSLVRELEESGIRNKELQDLLSQEEHKSSSLREKLNVAVRKGKSLVQHRDSLKQLIEELNGEVERLKSEIRLQENAISDYEQRIKDLSVYAERIKTIESESSILRDQLAEKEYTLSMILSTLDEVNVGPNIGNPVEKLKRVGQLCHDLQSALASSEHEAKKSKRSAELLLAELNEVQERNDGLQEELAKSLSELSALSKQRESAEVAKQEALTHLEKLSSAHSEERKNQLAEITKLKSGVDQLGEDLFVVDRLLTDVLSMDLETMHHLGSSMKVCLEPTDQNHFPLLVADSSGLSFVEPENKVFGKVLGSIKQKLNRHSHLLHEEAARISEILRTIHEEISYHKQHSNSLKTDVMRLESIQKEKDAELLMVQRHNGMLYEACTTLVMEIESRKFQLVGNNLASGAPRINSVYQSSAKGNDVAEMTDRFSEEGIRSVIERLFMAVKDIMSVQNDIAEFGQKDMKAAISNLQKELQEKDVQREKICGELVSQIKEAESISKNYSQELQIAKAEMDDLHRKVKLMEEERDSLAHRIKELQDQESNFTDLQLRVKSLEDMLVAKEQENEALMQALDEEEAQMEDMRNKIEEMERVLLQKNKDMENLEVSRGKTMKKLSVTVSKFDELHQLSESLLSEVENLQSQLQERDTEISFLRQEVTRCTNDAIASAQMCSKRNTDEIHDFLTWVDKMISRVQAHDMDYDDAKVNQIHEYKEMLEKQLVSVISELEDLRALAQTRDLMLKVEKDKVEQLVRKEEFLENSLRDKESQLTMLRGASDMGQLANSTSEIIEIEPVANKRVVPGTVAAQVRSLRKTNNDQVAVAIDVDPHSGKLDDEDDDKAHGFKSMTTSRIVPRFTRPITDMIDGLWVSCDRTLMRQPVLRLSVIIYWAVLHALLATFVV</sequence>
<feature type="compositionally biased region" description="Basic and acidic residues" evidence="2">
    <location>
        <begin position="196"/>
        <end position="216"/>
    </location>
</feature>
<dbReference type="EMBL" id="JACEIK010000013">
    <property type="protein sequence ID" value="MCD7446404.1"/>
    <property type="molecule type" value="Genomic_DNA"/>
</dbReference>
<dbReference type="Proteomes" id="UP000823775">
    <property type="component" value="Unassembled WGS sequence"/>
</dbReference>
<feature type="coiled-coil region" evidence="1">
    <location>
        <begin position="1160"/>
        <end position="1194"/>
    </location>
</feature>
<feature type="compositionally biased region" description="Polar residues" evidence="2">
    <location>
        <begin position="234"/>
        <end position="243"/>
    </location>
</feature>
<dbReference type="PANTHER" id="PTHR43939">
    <property type="entry name" value="COILED-COIL DOMAIN-CONTAINING PROTEIN 158"/>
    <property type="match status" value="1"/>
</dbReference>
<feature type="coiled-coil region" evidence="1">
    <location>
        <begin position="1928"/>
        <end position="1969"/>
    </location>
</feature>
<comment type="caution">
    <text evidence="3">The sequence shown here is derived from an EMBL/GenBank/DDBJ whole genome shotgun (WGS) entry which is preliminary data.</text>
</comment>
<protein>
    <submittedName>
        <fullName evidence="3">Uncharacterized protein</fullName>
    </submittedName>
</protein>
<keyword evidence="1" id="KW-0175">Coiled coil</keyword>
<feature type="compositionally biased region" description="Low complexity" evidence="2">
    <location>
        <begin position="32"/>
        <end position="42"/>
    </location>
</feature>
<keyword evidence="4" id="KW-1185">Reference proteome</keyword>
<feature type="region of interest" description="Disordered" evidence="2">
    <location>
        <begin position="196"/>
        <end position="249"/>
    </location>
</feature>
<feature type="region of interest" description="Disordered" evidence="2">
    <location>
        <begin position="1720"/>
        <end position="1740"/>
    </location>
</feature>
<dbReference type="SUPFAM" id="SSF57997">
    <property type="entry name" value="Tropomyosin"/>
    <property type="match status" value="2"/>
</dbReference>
<evidence type="ECO:0000313" key="3">
    <source>
        <dbReference type="EMBL" id="MCD7446404.1"/>
    </source>
</evidence>
<feature type="coiled-coil region" evidence="1">
    <location>
        <begin position="1628"/>
        <end position="1665"/>
    </location>
</feature>
<feature type="coiled-coil region" evidence="1">
    <location>
        <begin position="895"/>
        <end position="922"/>
    </location>
</feature>
<feature type="coiled-coil region" evidence="1">
    <location>
        <begin position="2479"/>
        <end position="2534"/>
    </location>
</feature>
<feature type="coiled-coil region" evidence="1">
    <location>
        <begin position="482"/>
        <end position="551"/>
    </location>
</feature>
<organism evidence="3 4">
    <name type="scientific">Datura stramonium</name>
    <name type="common">Jimsonweed</name>
    <name type="synonym">Common thornapple</name>
    <dbReference type="NCBI Taxonomy" id="4076"/>
    <lineage>
        <taxon>Eukaryota</taxon>
        <taxon>Viridiplantae</taxon>
        <taxon>Streptophyta</taxon>
        <taxon>Embryophyta</taxon>
        <taxon>Tracheophyta</taxon>
        <taxon>Spermatophyta</taxon>
        <taxon>Magnoliopsida</taxon>
        <taxon>eudicotyledons</taxon>
        <taxon>Gunneridae</taxon>
        <taxon>Pentapetalae</taxon>
        <taxon>asterids</taxon>
        <taxon>lamiids</taxon>
        <taxon>Solanales</taxon>
        <taxon>Solanaceae</taxon>
        <taxon>Solanoideae</taxon>
        <taxon>Datureae</taxon>
        <taxon>Datura</taxon>
    </lineage>
</organism>
<evidence type="ECO:0000313" key="4">
    <source>
        <dbReference type="Proteomes" id="UP000823775"/>
    </source>
</evidence>
<dbReference type="PANTHER" id="PTHR43939:SF50">
    <property type="entry name" value="NUCLEOPORIN"/>
    <property type="match status" value="1"/>
</dbReference>
<feature type="compositionally biased region" description="Basic and acidic residues" evidence="2">
    <location>
        <begin position="836"/>
        <end position="846"/>
    </location>
</feature>
<accession>A0ABS8RHV6</accession>
<feature type="coiled-coil region" evidence="1">
    <location>
        <begin position="1551"/>
        <end position="1599"/>
    </location>
</feature>
<feature type="compositionally biased region" description="Basic and acidic residues" evidence="2">
    <location>
        <begin position="1720"/>
        <end position="1731"/>
    </location>
</feature>
<feature type="compositionally biased region" description="Basic and acidic residues" evidence="2">
    <location>
        <begin position="76"/>
        <end position="87"/>
    </location>
</feature>
<gene>
    <name evidence="3" type="ORF">HAX54_006013</name>
</gene>
<proteinExistence type="predicted"/>
<feature type="coiled-coil region" evidence="1">
    <location>
        <begin position="965"/>
        <end position="992"/>
    </location>
</feature>
<feature type="region of interest" description="Disordered" evidence="2">
    <location>
        <begin position="836"/>
        <end position="856"/>
    </location>
</feature>
<feature type="coiled-coil region" evidence="1">
    <location>
        <begin position="784"/>
        <end position="811"/>
    </location>
</feature>
<feature type="coiled-coil region" evidence="1">
    <location>
        <begin position="2228"/>
        <end position="2423"/>
    </location>
</feature>
<feature type="compositionally biased region" description="Basic and acidic residues" evidence="2">
    <location>
        <begin position="49"/>
        <end position="68"/>
    </location>
</feature>
<name>A0ABS8RHV6_DATST</name>